<evidence type="ECO:0000313" key="3">
    <source>
        <dbReference type="EMBL" id="THH11788.1"/>
    </source>
</evidence>
<sequence length="540" mass="60565">MDTVKLKGSRSRDTFAFSAVADGHRRLTDRPTDRPTPPRDYQQPFIAHRSLSRLRFILTSTAPTFFTHYPVKSQVEELNTTETAAIPEMAAQRNLYTINNSSNYLPAYPPRPESRYEDFKAPAEDDIIDAYTTTAVPLPKQSYNVNSPYLSHSDGQAPLYPPLGPKSSFQGSWAGHSDLDDGSGGGEGSDYHLTATKDTTKEKRSLLQIVLPDSVACRLYVLTVLVETCIDIAIEADLLLRVKVLGDTGDLSSRRLPVYLSIFAFAHLFQLGMAIDAIHARNTLQFMFLTIFNALFLIYAVIQKFEIGTSLPNSTADGGISDIPVNVLTTIIPVVISVAEVAYIALGWKIWREFGWKVYKRLGADRQVKRMYARYQVFVGIMKFDVFFFIGFSVQLIWLVLNPANWEYYVTCAALPCSFLILANGVLAARYENRYMMVTFLLGCAGAMVYFVYKLFRIFQMGSSVADVARTLIVFAIIAITLLIITVVMAVIVLRNFGGGLKYHMSKRPRSGSLRRRGTEHQQQHSRSYPLGNPNRMSID</sequence>
<dbReference type="GO" id="GO:0005794">
    <property type="term" value="C:Golgi apparatus"/>
    <property type="evidence" value="ECO:0007669"/>
    <property type="project" value="TreeGrafter"/>
</dbReference>
<feature type="transmembrane region" description="Helical" evidence="2">
    <location>
        <begin position="406"/>
        <end position="428"/>
    </location>
</feature>
<comment type="caution">
    <text evidence="3">The sequence shown here is derived from an EMBL/GenBank/DDBJ whole genome shotgun (WGS) entry which is preliminary data.</text>
</comment>
<feature type="transmembrane region" description="Helical" evidence="2">
    <location>
        <begin position="325"/>
        <end position="351"/>
    </location>
</feature>
<keyword evidence="2" id="KW-0472">Membrane</keyword>
<organism evidence="3 4">
    <name type="scientific">Phellinidium pouzarii</name>
    <dbReference type="NCBI Taxonomy" id="167371"/>
    <lineage>
        <taxon>Eukaryota</taxon>
        <taxon>Fungi</taxon>
        <taxon>Dikarya</taxon>
        <taxon>Basidiomycota</taxon>
        <taxon>Agaricomycotina</taxon>
        <taxon>Agaricomycetes</taxon>
        <taxon>Hymenochaetales</taxon>
        <taxon>Hymenochaetaceae</taxon>
        <taxon>Phellinidium</taxon>
    </lineage>
</organism>
<feature type="transmembrane region" description="Helical" evidence="2">
    <location>
        <begin position="286"/>
        <end position="305"/>
    </location>
</feature>
<keyword evidence="4" id="KW-1185">Reference proteome</keyword>
<keyword evidence="2" id="KW-0812">Transmembrane</keyword>
<gene>
    <name evidence="3" type="ORF">EW145_g416</name>
</gene>
<dbReference type="OrthoDB" id="2448307at2759"/>
<evidence type="ECO:0000313" key="4">
    <source>
        <dbReference type="Proteomes" id="UP000308199"/>
    </source>
</evidence>
<dbReference type="AlphaFoldDB" id="A0A4S4LK78"/>
<keyword evidence="2" id="KW-1133">Transmembrane helix</keyword>
<name>A0A4S4LK78_9AGAM</name>
<dbReference type="EMBL" id="SGPK01000008">
    <property type="protein sequence ID" value="THH11788.1"/>
    <property type="molecule type" value="Genomic_DNA"/>
</dbReference>
<feature type="transmembrane region" description="Helical" evidence="2">
    <location>
        <begin position="372"/>
        <end position="400"/>
    </location>
</feature>
<dbReference type="Proteomes" id="UP000308199">
    <property type="component" value="Unassembled WGS sequence"/>
</dbReference>
<proteinExistence type="predicted"/>
<protein>
    <recommendedName>
        <fullName evidence="5">TRP C-terminal domain-containing protein</fullName>
    </recommendedName>
</protein>
<dbReference type="InterPro" id="IPR040410">
    <property type="entry name" value="UPF0658_Golgi"/>
</dbReference>
<feature type="transmembrane region" description="Helical" evidence="2">
    <location>
        <begin position="473"/>
        <end position="498"/>
    </location>
</feature>
<dbReference type="PANTHER" id="PTHR34391">
    <property type="entry name" value="UPF0658 GOLGI APPARATUS MEMBRANE PROTEIN C1952.10C-RELATED"/>
    <property type="match status" value="1"/>
</dbReference>
<evidence type="ECO:0000256" key="1">
    <source>
        <dbReference type="SAM" id="MobiDB-lite"/>
    </source>
</evidence>
<evidence type="ECO:0008006" key="5">
    <source>
        <dbReference type="Google" id="ProtNLM"/>
    </source>
</evidence>
<accession>A0A4S4LK78</accession>
<dbReference type="PANTHER" id="PTHR34391:SF2">
    <property type="entry name" value="TRP C-TERMINAL DOMAIN-CONTAINING PROTEIN"/>
    <property type="match status" value="1"/>
</dbReference>
<feature type="compositionally biased region" description="Basic residues" evidence="1">
    <location>
        <begin position="507"/>
        <end position="516"/>
    </location>
</feature>
<feature type="compositionally biased region" description="Basic and acidic residues" evidence="1">
    <location>
        <begin position="22"/>
        <end position="37"/>
    </location>
</feature>
<feature type="region of interest" description="Disordered" evidence="1">
    <location>
        <begin position="507"/>
        <end position="540"/>
    </location>
</feature>
<feature type="region of interest" description="Disordered" evidence="1">
    <location>
        <begin position="174"/>
        <end position="195"/>
    </location>
</feature>
<feature type="transmembrane region" description="Helical" evidence="2">
    <location>
        <begin position="435"/>
        <end position="453"/>
    </location>
</feature>
<evidence type="ECO:0000256" key="2">
    <source>
        <dbReference type="SAM" id="Phobius"/>
    </source>
</evidence>
<reference evidence="3 4" key="1">
    <citation type="submission" date="2019-02" db="EMBL/GenBank/DDBJ databases">
        <title>Genome sequencing of the rare red list fungi Phellinidium pouzarii.</title>
        <authorList>
            <person name="Buettner E."/>
            <person name="Kellner H."/>
        </authorList>
    </citation>
    <scope>NUCLEOTIDE SEQUENCE [LARGE SCALE GENOMIC DNA]</scope>
    <source>
        <strain evidence="3 4">DSM 108285</strain>
    </source>
</reference>
<feature type="region of interest" description="Disordered" evidence="1">
    <location>
        <begin position="22"/>
        <end position="42"/>
    </location>
</feature>